<sequence length="125" mass="13024">MMINLNPLARLSLLQPVADSTASKESAATSTDLSLGLRSNSGVSVDATLEAKRKRVRQLKKQVQQLQQKLQRANARLASANSAVSGSATGRSLMLSAARAQVLAASNALSMVQTALFQAEAAASS</sequence>
<gene>
    <name evidence="2" type="ORF">M1B34_11995</name>
    <name evidence="3" type="ORF">M1B35_01810</name>
</gene>
<comment type="caution">
    <text evidence="2">The sequence shown here is derived from an EMBL/GenBank/DDBJ whole genome shotgun (WGS) entry which is preliminary data.</text>
</comment>
<dbReference type="RefSeq" id="WP_185039211.1">
    <property type="nucleotide sequence ID" value="NZ_JALQCW010000025.1"/>
</dbReference>
<dbReference type="EMBL" id="JALQCX010000004">
    <property type="protein sequence ID" value="MCK9812918.1"/>
    <property type="molecule type" value="Genomic_DNA"/>
</dbReference>
<feature type="coiled-coil region" evidence="1">
    <location>
        <begin position="49"/>
        <end position="83"/>
    </location>
</feature>
<evidence type="ECO:0000256" key="1">
    <source>
        <dbReference type="SAM" id="Coils"/>
    </source>
</evidence>
<evidence type="ECO:0000313" key="4">
    <source>
        <dbReference type="Proteomes" id="UP001155059"/>
    </source>
</evidence>
<evidence type="ECO:0000313" key="3">
    <source>
        <dbReference type="EMBL" id="MCK9812918.1"/>
    </source>
</evidence>
<name>A0A9X2C6L3_9PSED</name>
<reference evidence="4 5" key="2">
    <citation type="journal article" date="2023" name="Plant Pathol.">
        <title>Dismantling and reorganizing Pseudomonas marginalis sensu#lato.</title>
        <authorList>
            <person name="Sawada H."/>
            <person name="Fujikawa T."/>
            <person name="Satou M."/>
        </authorList>
    </citation>
    <scope>NUCLEOTIDE SEQUENCE [LARGE SCALE GENOMIC DNA]</scope>
    <source>
        <strain evidence="2 4">MAFF 302030</strain>
        <strain evidence="3 5">MAFF 302046</strain>
    </source>
</reference>
<reference evidence="4 5" key="1">
    <citation type="journal article" date="2022" name="Int. J. Syst. Evol. Microbiol.">
        <title>Pseudomonas aegrilactucae sp. nov. and Pseudomonas morbosilactucae sp. nov., pathogens causing bacterial rot of lettuce in Japan.</title>
        <authorList>
            <person name="Sawada H."/>
            <person name="Fujikawa T."/>
            <person name="Satou M."/>
        </authorList>
    </citation>
    <scope>NUCLEOTIDE SEQUENCE [LARGE SCALE GENOMIC DNA]</scope>
    <source>
        <strain evidence="2 4">MAFF 302030</strain>
        <strain evidence="3 5">MAFF 302046</strain>
    </source>
</reference>
<evidence type="ECO:0000313" key="5">
    <source>
        <dbReference type="Proteomes" id="UP001155163"/>
    </source>
</evidence>
<protein>
    <submittedName>
        <fullName evidence="2">Uncharacterized protein</fullName>
    </submittedName>
</protein>
<dbReference type="Proteomes" id="UP001155059">
    <property type="component" value="Unassembled WGS sequence"/>
</dbReference>
<keyword evidence="1" id="KW-0175">Coiled coil</keyword>
<dbReference type="AlphaFoldDB" id="A0A9X2C6L3"/>
<evidence type="ECO:0000313" key="2">
    <source>
        <dbReference type="EMBL" id="MCK9798428.1"/>
    </source>
</evidence>
<dbReference type="Proteomes" id="UP001155163">
    <property type="component" value="Unassembled WGS sequence"/>
</dbReference>
<accession>A0A9X2C6L3</accession>
<organism evidence="2 4">
    <name type="scientific">Pseudomonas morbosilactucae</name>
    <dbReference type="NCBI Taxonomy" id="2938197"/>
    <lineage>
        <taxon>Bacteria</taxon>
        <taxon>Pseudomonadati</taxon>
        <taxon>Pseudomonadota</taxon>
        <taxon>Gammaproteobacteria</taxon>
        <taxon>Pseudomonadales</taxon>
        <taxon>Pseudomonadaceae</taxon>
        <taxon>Pseudomonas</taxon>
    </lineage>
</organism>
<keyword evidence="5" id="KW-1185">Reference proteome</keyword>
<proteinExistence type="predicted"/>
<dbReference type="EMBL" id="JALQCW010000025">
    <property type="protein sequence ID" value="MCK9798428.1"/>
    <property type="molecule type" value="Genomic_DNA"/>
</dbReference>